<dbReference type="EMBL" id="MUJZ01050208">
    <property type="protein sequence ID" value="OTF73772.1"/>
    <property type="molecule type" value="Genomic_DNA"/>
</dbReference>
<organism evidence="1 2">
    <name type="scientific">Euroglyphus maynei</name>
    <name type="common">Mayne's house dust mite</name>
    <dbReference type="NCBI Taxonomy" id="6958"/>
    <lineage>
        <taxon>Eukaryota</taxon>
        <taxon>Metazoa</taxon>
        <taxon>Ecdysozoa</taxon>
        <taxon>Arthropoda</taxon>
        <taxon>Chelicerata</taxon>
        <taxon>Arachnida</taxon>
        <taxon>Acari</taxon>
        <taxon>Acariformes</taxon>
        <taxon>Sarcoptiformes</taxon>
        <taxon>Astigmata</taxon>
        <taxon>Psoroptidia</taxon>
        <taxon>Analgoidea</taxon>
        <taxon>Pyroglyphidae</taxon>
        <taxon>Pyroglyphinae</taxon>
        <taxon>Euroglyphus</taxon>
    </lineage>
</organism>
<dbReference type="OrthoDB" id="382013at2759"/>
<name>A0A1Y3AZ29_EURMA</name>
<proteinExistence type="predicted"/>
<protein>
    <submittedName>
        <fullName evidence="1">Uncharacterized protein</fullName>
    </submittedName>
</protein>
<evidence type="ECO:0000313" key="2">
    <source>
        <dbReference type="Proteomes" id="UP000194236"/>
    </source>
</evidence>
<feature type="non-terminal residue" evidence="1">
    <location>
        <position position="1"/>
    </location>
</feature>
<dbReference type="AlphaFoldDB" id="A0A1Y3AZ29"/>
<dbReference type="Proteomes" id="UP000194236">
    <property type="component" value="Unassembled WGS sequence"/>
</dbReference>
<evidence type="ECO:0000313" key="1">
    <source>
        <dbReference type="EMBL" id="OTF73772.1"/>
    </source>
</evidence>
<comment type="caution">
    <text evidence="1">The sequence shown here is derived from an EMBL/GenBank/DDBJ whole genome shotgun (WGS) entry which is preliminary data.</text>
</comment>
<sequence>EFDAHAKCGDRFCDLNLECDQKCSYNETTGRHKCRCFNNRYELDSDNKCQIRQHFSKKLEKCLPENDQTLKVFEMPYIDEFDNCRCKFGYKYDKTNKKCKENGMEFQIDSDYYFRFYIFIITTTTDEDRFHKELGCEKFRFNDDGKSYECECPNGQHFDQQYGKCRWNPCPAPNMIKFAHNENDVGDFECISPCDSKLVRSCSGGPFFSCQPELAIESLKKHNPEWEIEKPFIHDKQKKITDFLDYCQCIFGLDFDADERICKPSSQYQYYTIDMNFKKINSKIIVCI</sequence>
<gene>
    <name evidence="1" type="ORF">BLA29_003299</name>
</gene>
<keyword evidence="2" id="KW-1185">Reference proteome</keyword>
<accession>A0A1Y3AZ29</accession>
<reference evidence="1 2" key="1">
    <citation type="submission" date="2017-03" db="EMBL/GenBank/DDBJ databases">
        <title>Genome Survey of Euroglyphus maynei.</title>
        <authorList>
            <person name="Arlian L.G."/>
            <person name="Morgan M.S."/>
            <person name="Rider S.D."/>
        </authorList>
    </citation>
    <scope>NUCLEOTIDE SEQUENCE [LARGE SCALE GENOMIC DNA]</scope>
    <source>
        <strain evidence="1">Arlian Lab</strain>
        <tissue evidence="1">Whole body</tissue>
    </source>
</reference>